<comment type="caution">
    <text evidence="1">The sequence shown here is derived from an EMBL/GenBank/DDBJ whole genome shotgun (WGS) entry which is preliminary data.</text>
</comment>
<keyword evidence="2" id="KW-1185">Reference proteome</keyword>
<evidence type="ECO:0000313" key="1">
    <source>
        <dbReference type="EMBL" id="GEC97619.1"/>
    </source>
</evidence>
<protein>
    <submittedName>
        <fullName evidence="1">Uncharacterized protein</fullName>
    </submittedName>
</protein>
<sequence length="68" mass="7434">MAAADVIERFPGRADTNDAVAQGEQIPTDQEQIVGIVIDNENKERFSSVLRHCYTIGKSLPKLAMSST</sequence>
<dbReference type="Proteomes" id="UP000318422">
    <property type="component" value="Unassembled WGS sequence"/>
</dbReference>
<accession>A0A4Y4D0Z4</accession>
<gene>
    <name evidence="1" type="ORF">ZRA01_36920</name>
</gene>
<name>A0A4Y4D0Z4_ZOORA</name>
<evidence type="ECO:0000313" key="2">
    <source>
        <dbReference type="Proteomes" id="UP000318422"/>
    </source>
</evidence>
<proteinExistence type="predicted"/>
<dbReference type="AlphaFoldDB" id="A0A4Y4D0Z4"/>
<dbReference type="EMBL" id="BJNV01000104">
    <property type="protein sequence ID" value="GEC97619.1"/>
    <property type="molecule type" value="Genomic_DNA"/>
</dbReference>
<organism evidence="1 2">
    <name type="scientific">Zoogloea ramigera</name>
    <dbReference type="NCBI Taxonomy" id="350"/>
    <lineage>
        <taxon>Bacteria</taxon>
        <taxon>Pseudomonadati</taxon>
        <taxon>Pseudomonadota</taxon>
        <taxon>Betaproteobacteria</taxon>
        <taxon>Rhodocyclales</taxon>
        <taxon>Zoogloeaceae</taxon>
        <taxon>Zoogloea</taxon>
    </lineage>
</organism>
<reference evidence="1 2" key="1">
    <citation type="submission" date="2019-06" db="EMBL/GenBank/DDBJ databases">
        <title>Whole genome shotgun sequence of Zoogloea ramigera NBRC 15342.</title>
        <authorList>
            <person name="Hosoyama A."/>
            <person name="Uohara A."/>
            <person name="Ohji S."/>
            <person name="Ichikawa N."/>
        </authorList>
    </citation>
    <scope>NUCLEOTIDE SEQUENCE [LARGE SCALE GENOMIC DNA]</scope>
    <source>
        <strain evidence="1 2">NBRC 15342</strain>
    </source>
</reference>